<name>A0A6M4WGM6_9ACTN</name>
<gene>
    <name evidence="2" type="ORF">G9272_00920</name>
</gene>
<proteinExistence type="predicted"/>
<dbReference type="EMBL" id="CP049838">
    <property type="protein sequence ID" value="QJS99070.1"/>
    <property type="molecule type" value="Genomic_DNA"/>
</dbReference>
<evidence type="ECO:0000313" key="2">
    <source>
        <dbReference type="EMBL" id="QJS99070.1"/>
    </source>
</evidence>
<evidence type="ECO:0000256" key="1">
    <source>
        <dbReference type="SAM" id="MobiDB-lite"/>
    </source>
</evidence>
<reference evidence="2" key="1">
    <citation type="submission" date="2020-03" db="EMBL/GenBank/DDBJ databases">
        <title>Molecular networking-based the target discovery of potent antiproliferative macrolactams: 5/6/7/16 polycyclic ansamycins and glycosylated trienomycin from Streptomyces cacaoi subsp. asoensis.</title>
        <authorList>
            <person name="Liu L.-L."/>
        </authorList>
    </citation>
    <scope>NUCLEOTIDE SEQUENCE [LARGE SCALE GENOMIC DNA]</scope>
    <source>
        <strain evidence="2">H2S5</strain>
    </source>
</reference>
<dbReference type="AlphaFoldDB" id="A0A6M4WGM6"/>
<dbReference type="Proteomes" id="UP000502665">
    <property type="component" value="Chromosome"/>
</dbReference>
<accession>A0A6M4WGM6</accession>
<sequence>MKTADLPLASPGTMSSAAEWKTPSRPPVLTASVPAEAGWAETISSVPVSRSRS</sequence>
<protein>
    <submittedName>
        <fullName evidence="2">Uncharacterized protein</fullName>
    </submittedName>
</protein>
<feature type="region of interest" description="Disordered" evidence="1">
    <location>
        <begin position="1"/>
        <end position="33"/>
    </location>
</feature>
<keyword evidence="3" id="KW-1185">Reference proteome</keyword>
<organism evidence="2 3">
    <name type="scientific">Streptomyces asoensis</name>
    <dbReference type="NCBI Taxonomy" id="249586"/>
    <lineage>
        <taxon>Bacteria</taxon>
        <taxon>Bacillati</taxon>
        <taxon>Actinomycetota</taxon>
        <taxon>Actinomycetes</taxon>
        <taxon>Kitasatosporales</taxon>
        <taxon>Streptomycetaceae</taxon>
        <taxon>Streptomyces</taxon>
    </lineage>
</organism>
<dbReference type="RefSeq" id="WP_171394723.1">
    <property type="nucleotide sequence ID" value="NZ_CP049838.1"/>
</dbReference>
<evidence type="ECO:0000313" key="3">
    <source>
        <dbReference type="Proteomes" id="UP000502665"/>
    </source>
</evidence>